<dbReference type="AlphaFoldDB" id="A0AAU7NXB2"/>
<dbReference type="SMART" id="SM00086">
    <property type="entry name" value="PAC"/>
    <property type="match status" value="1"/>
</dbReference>
<dbReference type="Pfam" id="PF17152">
    <property type="entry name" value="CHASE8"/>
    <property type="match status" value="1"/>
</dbReference>
<feature type="domain" description="HAMP" evidence="6">
    <location>
        <begin position="181"/>
        <end position="234"/>
    </location>
</feature>
<dbReference type="PROSITE" id="PS50113">
    <property type="entry name" value="PAC"/>
    <property type="match status" value="1"/>
</dbReference>
<dbReference type="Proteomes" id="UP001225378">
    <property type="component" value="Chromosome"/>
</dbReference>
<dbReference type="SUPFAM" id="SSF55785">
    <property type="entry name" value="PYP-like sensor domain (PAS domain)"/>
    <property type="match status" value="1"/>
</dbReference>
<dbReference type="SUPFAM" id="SSF158472">
    <property type="entry name" value="HAMP domain-like"/>
    <property type="match status" value="1"/>
</dbReference>
<dbReference type="CDD" id="cd06225">
    <property type="entry name" value="HAMP"/>
    <property type="match status" value="1"/>
</dbReference>
<dbReference type="PROSITE" id="PS50885">
    <property type="entry name" value="HAMP"/>
    <property type="match status" value="1"/>
</dbReference>
<dbReference type="NCBIfam" id="TIGR00254">
    <property type="entry name" value="GGDEF"/>
    <property type="match status" value="1"/>
</dbReference>
<dbReference type="FunFam" id="3.30.70.270:FF:000001">
    <property type="entry name" value="Diguanylate cyclase domain protein"/>
    <property type="match status" value="1"/>
</dbReference>
<name>A0AAU7NXB2_9GAMM</name>
<dbReference type="NCBIfam" id="TIGR00229">
    <property type="entry name" value="sensory_box"/>
    <property type="match status" value="1"/>
</dbReference>
<dbReference type="Gene3D" id="6.10.340.10">
    <property type="match status" value="1"/>
</dbReference>
<protein>
    <submittedName>
        <fullName evidence="8">EAL domain-containing protein</fullName>
    </submittedName>
</protein>
<dbReference type="InterPro" id="IPR033417">
    <property type="entry name" value="CHASE8"/>
</dbReference>
<dbReference type="PROSITE" id="PS50112">
    <property type="entry name" value="PAS"/>
    <property type="match status" value="1"/>
</dbReference>
<dbReference type="InterPro" id="IPR000160">
    <property type="entry name" value="GGDEF_dom"/>
</dbReference>
<dbReference type="Gene3D" id="3.30.70.270">
    <property type="match status" value="1"/>
</dbReference>
<dbReference type="EMBL" id="CP157743">
    <property type="protein sequence ID" value="XBS21634.1"/>
    <property type="molecule type" value="Genomic_DNA"/>
</dbReference>
<evidence type="ECO:0000259" key="7">
    <source>
        <dbReference type="PROSITE" id="PS50887"/>
    </source>
</evidence>
<dbReference type="InterPro" id="IPR001633">
    <property type="entry name" value="EAL_dom"/>
</dbReference>
<feature type="domain" description="PAC" evidence="4">
    <location>
        <begin position="313"/>
        <end position="365"/>
    </location>
</feature>
<dbReference type="InterPro" id="IPR043128">
    <property type="entry name" value="Rev_trsase/Diguanyl_cyclase"/>
</dbReference>
<dbReference type="PANTHER" id="PTHR44757">
    <property type="entry name" value="DIGUANYLATE CYCLASE DGCP"/>
    <property type="match status" value="1"/>
</dbReference>
<feature type="domain" description="GGDEF" evidence="7">
    <location>
        <begin position="397"/>
        <end position="530"/>
    </location>
</feature>
<evidence type="ECO:0000256" key="2">
    <source>
        <dbReference type="SAM" id="Phobius"/>
    </source>
</evidence>
<dbReference type="RefSeq" id="WP_349432259.1">
    <property type="nucleotide sequence ID" value="NZ_CP157743.1"/>
</dbReference>
<dbReference type="PANTHER" id="PTHR44757:SF4">
    <property type="entry name" value="DIGUANYLATE CYCLASE DGCE-RELATED"/>
    <property type="match status" value="1"/>
</dbReference>
<evidence type="ECO:0000259" key="3">
    <source>
        <dbReference type="PROSITE" id="PS50112"/>
    </source>
</evidence>
<dbReference type="SUPFAM" id="SSF141868">
    <property type="entry name" value="EAL domain-like"/>
    <property type="match status" value="1"/>
</dbReference>
<gene>
    <name evidence="8" type="ORF">Q9L42_005785</name>
</gene>
<feature type="domain" description="PAS" evidence="3">
    <location>
        <begin position="239"/>
        <end position="303"/>
    </location>
</feature>
<dbReference type="Pfam" id="PF00563">
    <property type="entry name" value="EAL"/>
    <property type="match status" value="1"/>
</dbReference>
<dbReference type="InterPro" id="IPR000014">
    <property type="entry name" value="PAS"/>
</dbReference>
<proteinExistence type="predicted"/>
<dbReference type="InterPro" id="IPR003660">
    <property type="entry name" value="HAMP_dom"/>
</dbReference>
<sequence length="788" mass="89208">MNKHFRKLSIKWKLLSILTFSSILSLFLALLLLVFVEVTELKSKVRSDLTAMGSLVANRSTAALSFDDKAVARENLTALKEMNEVTAACLYDQQGRIFTSLYQGRNQGCPTTDNGLSTHFERMSLAIFEPVRLDKEQIGGVYIIADLEPLLWRRLQFIGLVLFILFIASLITFLLTAPLLGWVSEPIIRLAHVARRISREKDYALRAAKHSDDELGVLVDAFNNMISTVDQQNKTLVSVKNNYLALYDNNPTMVFYLNMDGLILSVNRFGAKQLGLTAEQVQGQSIYDFVHPDDLNATKALFELCRLSPNKVYKQEVRKICRDKEVIWVRESARLLVNRQQNQSNLLLVCEDVTETKRLAEKIEYQASHDALTGLVNRREFDGYVQKIVETAQLNKTEHALCYLDLDQFKVINDTCGHMAGDELLRQLGELLRHNIRQKDILARLGGDEFGVLMYDCTLRQAINVSEKLRNVVRDFQFGWENRSFSVGVSIGVTRINYASGNAVELLKEADAACYAAKEKGRNRVHVFRPDDEELASRQGEMQWVQKIQRGIEENCFRLYGQLIVPIDGRQEGLHFETLIRYRNRNGATIPPGAFLPAAERYNMAAALDRWVIENLFAWLAGKPDFLTKLSLCSVNLSGLSLSDESMLTFIDQQFKRWEIPTQKICFEITETAAISNLNNARQFIDSLRQKGCLFSLDDFGSGLSSFAYLKNLPVDFIKIDGLFVKDILDDEVDRAMVESINSVGHVMGKKTIAEFVENEAILAQLDELGVDYAQGYGIAKPIPLDEL</sequence>
<dbReference type="Pfam" id="PF00672">
    <property type="entry name" value="HAMP"/>
    <property type="match status" value="1"/>
</dbReference>
<keyword evidence="9" id="KW-1185">Reference proteome</keyword>
<dbReference type="InterPro" id="IPR035919">
    <property type="entry name" value="EAL_sf"/>
</dbReference>
<dbReference type="InterPro" id="IPR001610">
    <property type="entry name" value="PAC"/>
</dbReference>
<dbReference type="InterPro" id="IPR000700">
    <property type="entry name" value="PAS-assoc_C"/>
</dbReference>
<dbReference type="SUPFAM" id="SSF55073">
    <property type="entry name" value="Nucleotide cyclase"/>
    <property type="match status" value="1"/>
</dbReference>
<feature type="domain" description="EAL" evidence="5">
    <location>
        <begin position="541"/>
        <end position="788"/>
    </location>
</feature>
<dbReference type="PROSITE" id="PS50887">
    <property type="entry name" value="GGDEF"/>
    <property type="match status" value="1"/>
</dbReference>
<dbReference type="InterPro" id="IPR029787">
    <property type="entry name" value="Nucleotide_cyclase"/>
</dbReference>
<keyword evidence="2" id="KW-0472">Membrane</keyword>
<dbReference type="Gene3D" id="3.20.20.450">
    <property type="entry name" value="EAL domain"/>
    <property type="match status" value="1"/>
</dbReference>
<dbReference type="CDD" id="cd01949">
    <property type="entry name" value="GGDEF"/>
    <property type="match status" value="1"/>
</dbReference>
<evidence type="ECO:0000256" key="1">
    <source>
        <dbReference type="ARBA" id="ARBA00001946"/>
    </source>
</evidence>
<dbReference type="GO" id="GO:0016020">
    <property type="term" value="C:membrane"/>
    <property type="evidence" value="ECO:0007669"/>
    <property type="project" value="InterPro"/>
</dbReference>
<feature type="transmembrane region" description="Helical" evidence="2">
    <location>
        <begin position="157"/>
        <end position="183"/>
    </location>
</feature>
<evidence type="ECO:0000313" key="9">
    <source>
        <dbReference type="Proteomes" id="UP001225378"/>
    </source>
</evidence>
<dbReference type="InterPro" id="IPR035965">
    <property type="entry name" value="PAS-like_dom_sf"/>
</dbReference>
<dbReference type="Pfam" id="PF00989">
    <property type="entry name" value="PAS"/>
    <property type="match status" value="1"/>
</dbReference>
<comment type="cofactor">
    <cofactor evidence="1">
        <name>Mg(2+)</name>
        <dbReference type="ChEBI" id="CHEBI:18420"/>
    </cofactor>
</comment>
<dbReference type="SMART" id="SM00304">
    <property type="entry name" value="HAMP"/>
    <property type="match status" value="1"/>
</dbReference>
<dbReference type="SMART" id="SM00052">
    <property type="entry name" value="EAL"/>
    <property type="match status" value="1"/>
</dbReference>
<reference evidence="8 9" key="1">
    <citation type="journal article" date="2024" name="Microbiology">
        <title>Methylomarinum rosea sp. nov., a novel halophilic methanotrophic bacterium from the hypersaline Lake Elton.</title>
        <authorList>
            <person name="Suleimanov R.Z."/>
            <person name="Oshkin I.Y."/>
            <person name="Danilova O.V."/>
            <person name="Suzina N.E."/>
            <person name="Dedysh S.N."/>
        </authorList>
    </citation>
    <scope>NUCLEOTIDE SEQUENCE [LARGE SCALE GENOMIC DNA]</scope>
    <source>
        <strain evidence="8 9">Ch1-1</strain>
    </source>
</reference>
<evidence type="ECO:0000259" key="5">
    <source>
        <dbReference type="PROSITE" id="PS50883"/>
    </source>
</evidence>
<dbReference type="CDD" id="cd00130">
    <property type="entry name" value="PAS"/>
    <property type="match status" value="1"/>
</dbReference>
<feature type="transmembrane region" description="Helical" evidence="2">
    <location>
        <begin position="12"/>
        <end position="36"/>
    </location>
</feature>
<dbReference type="Pfam" id="PF00990">
    <property type="entry name" value="GGDEF"/>
    <property type="match status" value="1"/>
</dbReference>
<accession>A0AAU7NXB2</accession>
<dbReference type="GO" id="GO:0003824">
    <property type="term" value="F:catalytic activity"/>
    <property type="evidence" value="ECO:0007669"/>
    <property type="project" value="UniProtKB-ARBA"/>
</dbReference>
<evidence type="ECO:0000259" key="6">
    <source>
        <dbReference type="PROSITE" id="PS50885"/>
    </source>
</evidence>
<dbReference type="KEGG" id="mech:Q9L42_005785"/>
<dbReference type="Gene3D" id="3.30.450.20">
    <property type="entry name" value="PAS domain"/>
    <property type="match status" value="1"/>
</dbReference>
<dbReference type="SMART" id="SM00267">
    <property type="entry name" value="GGDEF"/>
    <property type="match status" value="1"/>
</dbReference>
<dbReference type="InterPro" id="IPR052155">
    <property type="entry name" value="Biofilm_reg_signaling"/>
</dbReference>
<keyword evidence="2" id="KW-1133">Transmembrane helix</keyword>
<dbReference type="CDD" id="cd01948">
    <property type="entry name" value="EAL"/>
    <property type="match status" value="1"/>
</dbReference>
<dbReference type="InterPro" id="IPR013767">
    <property type="entry name" value="PAS_fold"/>
</dbReference>
<dbReference type="GO" id="GO:0006355">
    <property type="term" value="P:regulation of DNA-templated transcription"/>
    <property type="evidence" value="ECO:0007669"/>
    <property type="project" value="InterPro"/>
</dbReference>
<dbReference type="SMART" id="SM00091">
    <property type="entry name" value="PAS"/>
    <property type="match status" value="1"/>
</dbReference>
<evidence type="ECO:0000313" key="8">
    <source>
        <dbReference type="EMBL" id="XBS21634.1"/>
    </source>
</evidence>
<dbReference type="PROSITE" id="PS50883">
    <property type="entry name" value="EAL"/>
    <property type="match status" value="1"/>
</dbReference>
<organism evidence="8 9">
    <name type="scientific">Methylomarinum roseum</name>
    <dbReference type="NCBI Taxonomy" id="3067653"/>
    <lineage>
        <taxon>Bacteria</taxon>
        <taxon>Pseudomonadati</taxon>
        <taxon>Pseudomonadota</taxon>
        <taxon>Gammaproteobacteria</taxon>
        <taxon>Methylococcales</taxon>
        <taxon>Methylococcaceae</taxon>
        <taxon>Methylomarinum</taxon>
    </lineage>
</organism>
<keyword evidence="2" id="KW-0812">Transmembrane</keyword>
<dbReference type="GO" id="GO:0007165">
    <property type="term" value="P:signal transduction"/>
    <property type="evidence" value="ECO:0007669"/>
    <property type="project" value="InterPro"/>
</dbReference>
<evidence type="ECO:0000259" key="4">
    <source>
        <dbReference type="PROSITE" id="PS50113"/>
    </source>
</evidence>